<dbReference type="EMBL" id="RCMK01000151">
    <property type="protein sequence ID" value="KAG2946713.1"/>
    <property type="molecule type" value="Genomic_DNA"/>
</dbReference>
<evidence type="ECO:0000313" key="2">
    <source>
        <dbReference type="EMBL" id="KAG2946713.1"/>
    </source>
</evidence>
<organism evidence="2 3">
    <name type="scientific">Phytophthora cactorum</name>
    <dbReference type="NCBI Taxonomy" id="29920"/>
    <lineage>
        <taxon>Eukaryota</taxon>
        <taxon>Sar</taxon>
        <taxon>Stramenopiles</taxon>
        <taxon>Oomycota</taxon>
        <taxon>Peronosporomycetes</taxon>
        <taxon>Peronosporales</taxon>
        <taxon>Peronosporaceae</taxon>
        <taxon>Phytophthora</taxon>
    </lineage>
</organism>
<gene>
    <name evidence="2" type="ORF">PC117_g7420</name>
</gene>
<evidence type="ECO:0000313" key="3">
    <source>
        <dbReference type="Proteomes" id="UP000736787"/>
    </source>
</evidence>
<sequence length="35" mass="3437">MAPPKPAGEGDGSTPIAPPSSGQPGSPNRPNTIPR</sequence>
<feature type="region of interest" description="Disordered" evidence="1">
    <location>
        <begin position="1"/>
        <end position="35"/>
    </location>
</feature>
<feature type="compositionally biased region" description="Polar residues" evidence="1">
    <location>
        <begin position="20"/>
        <end position="35"/>
    </location>
</feature>
<dbReference type="AlphaFoldDB" id="A0A8T1LFD7"/>
<comment type="caution">
    <text evidence="2">The sequence shown here is derived from an EMBL/GenBank/DDBJ whole genome shotgun (WGS) entry which is preliminary data.</text>
</comment>
<accession>A0A8T1LFD7</accession>
<name>A0A8T1LFD7_9STRA</name>
<protein>
    <submittedName>
        <fullName evidence="2">Uncharacterized protein</fullName>
    </submittedName>
</protein>
<dbReference type="Proteomes" id="UP000736787">
    <property type="component" value="Unassembled WGS sequence"/>
</dbReference>
<proteinExistence type="predicted"/>
<evidence type="ECO:0000256" key="1">
    <source>
        <dbReference type="SAM" id="MobiDB-lite"/>
    </source>
</evidence>
<reference evidence="2" key="1">
    <citation type="submission" date="2018-10" db="EMBL/GenBank/DDBJ databases">
        <title>Effector identification in a new, highly contiguous assembly of the strawberry crown rot pathogen Phytophthora cactorum.</title>
        <authorList>
            <person name="Armitage A.D."/>
            <person name="Nellist C.F."/>
            <person name="Bates H."/>
            <person name="Vickerstaff R.J."/>
            <person name="Harrison R.J."/>
        </authorList>
    </citation>
    <scope>NUCLEOTIDE SEQUENCE</scope>
    <source>
        <strain evidence="2">4040</strain>
    </source>
</reference>